<dbReference type="GO" id="GO:0000045">
    <property type="term" value="P:autophagosome assembly"/>
    <property type="evidence" value="ECO:0007669"/>
    <property type="project" value="TreeGrafter"/>
</dbReference>
<evidence type="ECO:0000259" key="9">
    <source>
        <dbReference type="Pfam" id="PF04108"/>
    </source>
</evidence>
<keyword evidence="11" id="KW-1185">Reference proteome</keyword>
<feature type="region of interest" description="Disordered" evidence="8">
    <location>
        <begin position="220"/>
        <end position="239"/>
    </location>
</feature>
<evidence type="ECO:0000256" key="7">
    <source>
        <dbReference type="SAM" id="Coils"/>
    </source>
</evidence>
<dbReference type="GO" id="GO:0030295">
    <property type="term" value="F:protein kinase activator activity"/>
    <property type="evidence" value="ECO:0007669"/>
    <property type="project" value="TreeGrafter"/>
</dbReference>
<dbReference type="PANTHER" id="PTHR28005:SF1">
    <property type="entry name" value="AUTOPHAGY-RELATED PROTEIN 17"/>
    <property type="match status" value="1"/>
</dbReference>
<organism evidence="10 11">
    <name type="scientific">Recurvomyces mirabilis</name>
    <dbReference type="NCBI Taxonomy" id="574656"/>
    <lineage>
        <taxon>Eukaryota</taxon>
        <taxon>Fungi</taxon>
        <taxon>Dikarya</taxon>
        <taxon>Ascomycota</taxon>
        <taxon>Pezizomycotina</taxon>
        <taxon>Dothideomycetes</taxon>
        <taxon>Dothideomycetidae</taxon>
        <taxon>Mycosphaerellales</taxon>
        <taxon>Teratosphaeriaceae</taxon>
        <taxon>Recurvomyces</taxon>
    </lineage>
</organism>
<feature type="compositionally biased region" description="Polar residues" evidence="8">
    <location>
        <begin position="160"/>
        <end position="169"/>
    </location>
</feature>
<evidence type="ECO:0000256" key="3">
    <source>
        <dbReference type="ARBA" id="ARBA00022490"/>
    </source>
</evidence>
<feature type="compositionally biased region" description="Polar residues" evidence="8">
    <location>
        <begin position="220"/>
        <end position="231"/>
    </location>
</feature>
<comment type="similarity">
    <text evidence="1 6">Belongs to the ATG17 family.</text>
</comment>
<dbReference type="GO" id="GO:0034727">
    <property type="term" value="P:piecemeal microautophagy of the nucleus"/>
    <property type="evidence" value="ECO:0007669"/>
    <property type="project" value="TreeGrafter"/>
</dbReference>
<evidence type="ECO:0000313" key="10">
    <source>
        <dbReference type="EMBL" id="KAK3676928.1"/>
    </source>
</evidence>
<dbReference type="EMBL" id="JAUTXT010000008">
    <property type="protein sequence ID" value="KAK3676928.1"/>
    <property type="molecule type" value="Genomic_DNA"/>
</dbReference>
<sequence length="498" mass="55362">MSSTDSSSAELSPSPPASPEASFHGPPSIDRLVAHFVLAKRSLTSTFHVWRANELVTNSRSLIEEIAALNAKNSYARHGVDEQIETLHGIREGVAEAGDAAEEEFGTTLATLDEAHDRLEKTLAKLRKTVVDATLQRRLDDNAKASSDLSIAPEDDSNEDQSPGHPSSKTLYDFIDEIRHTSVLESLRGLIDSYHEARATLGQSLTALDKSLHNISETLQEGTATSSSGDPTTKRTIYDSVTPPSVTQLFRGMEDHASEMATLLQSLVSHYDLCVTALKHTEGGGEAARLAIQQAELRSPPDEEESLYRQKAAEDMDERERIEMLKVLEDDAGQVEDVSSELKDHAEGMEMLYEQLTQRATAARTAHKALRNVLDQFHSIKKSLPTYTLASRTFHLNWTSIRLAINSQTEDIAALNASFENFMEGYAALLREVERRKVAEAQMEKVANRAQRELDKLYEADRLAREEFLLEVGDDLPGDIWPGARGRGRRWRIRAEET</sequence>
<reference evidence="10" key="1">
    <citation type="submission" date="2023-07" db="EMBL/GenBank/DDBJ databases">
        <title>Black Yeasts Isolated from many extreme environments.</title>
        <authorList>
            <person name="Coleine C."/>
            <person name="Stajich J.E."/>
            <person name="Selbmann L."/>
        </authorList>
    </citation>
    <scope>NUCLEOTIDE SEQUENCE</scope>
    <source>
        <strain evidence="10">CCFEE 5485</strain>
    </source>
</reference>
<evidence type="ECO:0000256" key="6">
    <source>
        <dbReference type="RuleBase" id="RU368080"/>
    </source>
</evidence>
<dbReference type="AlphaFoldDB" id="A0AAE0WSB6"/>
<dbReference type="InterPro" id="IPR045326">
    <property type="entry name" value="ATG17-like_dom"/>
</dbReference>
<evidence type="ECO:0000256" key="5">
    <source>
        <dbReference type="ARBA" id="ARBA00023136"/>
    </source>
</evidence>
<proteinExistence type="inferred from homology"/>
<dbReference type="InterPro" id="IPR007240">
    <property type="entry name" value="Atg17"/>
</dbReference>
<comment type="subcellular location">
    <subcellularLocation>
        <location evidence="6">Cytoplasm</location>
    </subcellularLocation>
    <subcellularLocation>
        <location evidence="6">Preautophagosomal structure membrane</location>
        <topology evidence="6">Peripheral membrane protein</topology>
    </subcellularLocation>
</comment>
<dbReference type="GO" id="GO:0034045">
    <property type="term" value="C:phagophore assembly site membrane"/>
    <property type="evidence" value="ECO:0007669"/>
    <property type="project" value="UniProtKB-SubCell"/>
</dbReference>
<name>A0AAE0WSB6_9PEZI</name>
<feature type="compositionally biased region" description="Low complexity" evidence="8">
    <location>
        <begin position="1"/>
        <end position="12"/>
    </location>
</feature>
<keyword evidence="5" id="KW-0472">Membrane</keyword>
<feature type="region of interest" description="Disordered" evidence="8">
    <location>
        <begin position="144"/>
        <end position="169"/>
    </location>
</feature>
<keyword evidence="4 6" id="KW-0072">Autophagy</keyword>
<evidence type="ECO:0000256" key="8">
    <source>
        <dbReference type="SAM" id="MobiDB-lite"/>
    </source>
</evidence>
<dbReference type="GO" id="GO:1990316">
    <property type="term" value="C:Atg1/ULK1 kinase complex"/>
    <property type="evidence" value="ECO:0007669"/>
    <property type="project" value="TreeGrafter"/>
</dbReference>
<feature type="domain" description="Autophagy protein ATG17-like" evidence="9">
    <location>
        <begin position="42"/>
        <end position="474"/>
    </location>
</feature>
<dbReference type="GO" id="GO:0060090">
    <property type="term" value="F:molecular adaptor activity"/>
    <property type="evidence" value="ECO:0007669"/>
    <property type="project" value="TreeGrafter"/>
</dbReference>
<comment type="caution">
    <text evidence="10">The sequence shown here is derived from an EMBL/GenBank/DDBJ whole genome shotgun (WGS) entry which is preliminary data.</text>
</comment>
<protein>
    <recommendedName>
        <fullName evidence="2 6">Autophagy-related protein 17</fullName>
    </recommendedName>
</protein>
<evidence type="ECO:0000256" key="1">
    <source>
        <dbReference type="ARBA" id="ARBA00006259"/>
    </source>
</evidence>
<dbReference type="PANTHER" id="PTHR28005">
    <property type="entry name" value="AUTOPHAGY-RELATED PROTEIN 17"/>
    <property type="match status" value="1"/>
</dbReference>
<keyword evidence="3 6" id="KW-0963">Cytoplasm</keyword>
<evidence type="ECO:0000313" key="11">
    <source>
        <dbReference type="Proteomes" id="UP001274830"/>
    </source>
</evidence>
<dbReference type="GO" id="GO:0000422">
    <property type="term" value="P:autophagy of mitochondrion"/>
    <property type="evidence" value="ECO:0007669"/>
    <property type="project" value="TreeGrafter"/>
</dbReference>
<evidence type="ECO:0000256" key="4">
    <source>
        <dbReference type="ARBA" id="ARBA00023006"/>
    </source>
</evidence>
<feature type="coiled-coil region" evidence="7">
    <location>
        <begin position="109"/>
        <end position="136"/>
    </location>
</feature>
<feature type="region of interest" description="Disordered" evidence="8">
    <location>
        <begin position="1"/>
        <end position="25"/>
    </location>
</feature>
<comment type="function">
    <text evidence="6">Autophagy-specific protein that functions in response to autophagy-inducing signals as a scaffold to recruit other ATG proteins to organize preautophagosomal structure (PAS) formation. Modulates the timing and magnitude of the autophagy response, such as the size of the sequestering vesicles. Plays particularly a role in pexophagy and nucleophagy.</text>
</comment>
<accession>A0AAE0WSB6</accession>
<dbReference type="Proteomes" id="UP001274830">
    <property type="component" value="Unassembled WGS sequence"/>
</dbReference>
<feature type="coiled-coil region" evidence="7">
    <location>
        <begin position="436"/>
        <end position="467"/>
    </location>
</feature>
<gene>
    <name evidence="10" type="primary">ATG17</name>
    <name evidence="10" type="ORF">LTR78_003132</name>
</gene>
<dbReference type="Pfam" id="PF04108">
    <property type="entry name" value="ATG17_like"/>
    <property type="match status" value="1"/>
</dbReference>
<keyword evidence="7" id="KW-0175">Coiled coil</keyword>
<evidence type="ECO:0000256" key="2">
    <source>
        <dbReference type="ARBA" id="ARBA00013806"/>
    </source>
</evidence>